<dbReference type="InterPro" id="IPR000306">
    <property type="entry name" value="Znf_FYVE"/>
</dbReference>
<evidence type="ECO:0000256" key="3">
    <source>
        <dbReference type="ARBA" id="ARBA00022771"/>
    </source>
</evidence>
<accession>A0AAN7SJK3</accession>
<dbReference type="GO" id="GO:0005765">
    <property type="term" value="C:lysosomal membrane"/>
    <property type="evidence" value="ECO:0007669"/>
    <property type="project" value="TreeGrafter"/>
</dbReference>
<dbReference type="SUPFAM" id="SSF57903">
    <property type="entry name" value="FYVE/PHD zinc finger"/>
    <property type="match status" value="1"/>
</dbReference>
<evidence type="ECO:0000259" key="6">
    <source>
        <dbReference type="PROSITE" id="PS50178"/>
    </source>
</evidence>
<sequence length="2019" mass="234139">MNFSEQFWLQLLKYQAMGELQCLINTISSNKEFLPTHIKRFYHLLSQIAIDEIDKDNLLPKIYSVIKHKAVRKDLMFIALLVNNDKKVISGFIDYEKSLIKLDLTDPMLLYDYCLFTNKHWVLDIAQNDTTQNSVFTQNALTIFSYLQLIYRTNEQHINLKSIYDILGKVQPSSNEFMNRYMQYLNKALDIVQLCKKYLESENDSQVSEIYYYASNNVILNVFSKFLDLRSFNICEEILFKLNNYNATIESEILTAFLVMHTVLHCLELCKNNIVNNNNKDEISERINQIKLKLINMKNRTLQIELLENIFALLFLQGQLLTITSETTSNFDCSEKEVRLILMLLKSVCDEMKRKNLIDKGIDEFIRLTKLNKIITDGLWRLEIITDSNNSGKLQTNIIKYLLAPPEALIHLSLKQNNFNKADQVIQIFNLQDSQIASEINYNANFINLKQKLRKTFRMQQIKKENAEINMEVQSIGDVVEDYFISNANVDDNFNFLNLIDLLVTLPMSFIECNELLEITYAYSNANTETQYLNFFKTISDVFTEINTRYPLSIKDILCDTQFDLNAEQCQLKESFFSQLAHLCDIFYKQSSYSNDGILNEKHPIHKTYIKLHQLFFSHYVYEGKEQIKYLQRLFNYLKGFSKVLYIEHNNSDIISHNKNTSFFEILDMGRSEVLEKLIFDKNLDIGDFEQLFLKLKLDLIYHVAAIFFPNISLTKSKDNCLSERKPARDPNRQIILYIQKRNWLLAYILNEMYNGDEFKLDLSEVRVKTFINYLKLTSVQKLRPLYDNNQVITSLHHIVNLPQLKSYIDEHTVKYEVEDFDHPNFLLGSQASTESLETAEEIFEGGLTMTNWKHLFDIIDNIPQKDLLHNAELIKLHDMILTELVGDCFEIDYFKYAQLIIDDYLRCQCIFNNHTTWPGDFCINIMKSELSRFSAIDEESKTRFKILCKKIELCEKIRQMLMKDTWFEVLLLCNEKPYEILHSLLNTVQIDFLLQFIDTFEVDTEVLEAIDENYFVTLFDSSVNYSTIEELLQELSAEHLTAICCNLLTMLKKLEHLNFVVNFMANSNLTDDNNSTIRDIKISLKMISCFTTIEQEYLWCLISDPTAIIEILIMNTKLEKLGEVLDQVRPYIQNCEFDESKLSVEKIDEILRCYAEKSLEFRVVLRPESKFVKSPESSKLLQSLDSINFINTTKYFVMPETVPKKSEWVENFEVTECMCCIQTTFSMFNRRHHCRRCGRVICGACSLKRMQVLTYEDIPVRVCLDCFEQSHINGACTSSSKSEVSQRSLSHDYWLLTNDAAHNQIIREEFSFEYAPSVSLCLAILKYHSKTEEYPKFLLNQCDGMLRLLQPVNSSAMEEIDYLLVIKMLKSLAVAAKMLSAQCMLQWGTSLADRILSQADLLELLAERDCLHLIPTPTPNQICYIDANTLRRLRDKLLEREQWNLSLEVSTKAGLDNTGVFAAWGKSYLKAGSLLKAREKFQRCFEKAAHYDTSTELSSSFSSMQLSCYRTKTLNSENRPMKNPPLLNEILNILESNPTRIDPRILKDVKNCTMSSSTCSLNSSATSMQNDPAIFILNKLKNLNRIVAGNYDAYTDTTVSTTILNISKPYLEPLFYEECLYYLNKYGSHASVLEFYIRHGRFCECLKYMLEHRLSSDYFIEIYMLCLRENYVNAIHEAMSMIDSTLDIWKDYLKHICRYLEKQSNLNSLYQLQQFMGDFIRAALTCIKFYKDDAVTYTELTLRVDYLHKAQEHLQQELDQEQWVEVASVRKSIFDEQESFEAKGIANSSLVMKVDSKNIDKHINTISRQIQVAKFLADCESSATPILQVLPDILPFINEDASSEEINKIKIPTLFGSYYERVQLAVLAIVCGNNVDDGFTIAFSIINDHKLNPVKVYCQAGKQLAKSGRYNAIAQLVSCIKCNGNNNTAVTDMCDEMLVLAIQTLTKANATGPQLDGLIKLITDRAAKISAYIESKQLKTAYLLAVKHKRMGDIRRILRESELLNQPNIKALNSTYNI</sequence>
<dbReference type="Proteomes" id="UP001353858">
    <property type="component" value="Unassembled WGS sequence"/>
</dbReference>
<keyword evidence="2" id="KW-0479">Metal-binding</keyword>
<evidence type="ECO:0000256" key="1">
    <source>
        <dbReference type="ARBA" id="ARBA00022553"/>
    </source>
</evidence>
<dbReference type="InterPro" id="IPR011011">
    <property type="entry name" value="Znf_FYVE_PHD"/>
</dbReference>
<dbReference type="GO" id="GO:0005813">
    <property type="term" value="C:centrosome"/>
    <property type="evidence" value="ECO:0007669"/>
    <property type="project" value="TreeGrafter"/>
</dbReference>
<evidence type="ECO:0000313" key="8">
    <source>
        <dbReference type="Proteomes" id="UP001353858"/>
    </source>
</evidence>
<dbReference type="Pfam" id="PF25569">
    <property type="entry name" value="TPR_ZFYVE26"/>
    <property type="match status" value="1"/>
</dbReference>
<dbReference type="PANTHER" id="PTHR46591">
    <property type="entry name" value="ZINC FINGER FYVE DOMAIN-CONTAINING PROTEIN 26"/>
    <property type="match status" value="1"/>
</dbReference>
<organism evidence="7 8">
    <name type="scientific">Aquatica leii</name>
    <dbReference type="NCBI Taxonomy" id="1421715"/>
    <lineage>
        <taxon>Eukaryota</taxon>
        <taxon>Metazoa</taxon>
        <taxon>Ecdysozoa</taxon>
        <taxon>Arthropoda</taxon>
        <taxon>Hexapoda</taxon>
        <taxon>Insecta</taxon>
        <taxon>Pterygota</taxon>
        <taxon>Neoptera</taxon>
        <taxon>Endopterygota</taxon>
        <taxon>Coleoptera</taxon>
        <taxon>Polyphaga</taxon>
        <taxon>Elateriformia</taxon>
        <taxon>Elateroidea</taxon>
        <taxon>Lampyridae</taxon>
        <taxon>Luciolinae</taxon>
        <taxon>Aquatica</taxon>
    </lineage>
</organism>
<dbReference type="PROSITE" id="PS50178">
    <property type="entry name" value="ZF_FYVE"/>
    <property type="match status" value="1"/>
</dbReference>
<keyword evidence="1" id="KW-0597">Phosphoprotein</keyword>
<dbReference type="GO" id="GO:0008270">
    <property type="term" value="F:zinc ion binding"/>
    <property type="evidence" value="ECO:0007669"/>
    <property type="project" value="UniProtKB-KW"/>
</dbReference>
<evidence type="ECO:0000313" key="7">
    <source>
        <dbReference type="EMBL" id="KAK4885167.1"/>
    </source>
</evidence>
<dbReference type="Gene3D" id="3.30.40.10">
    <property type="entry name" value="Zinc/RING finger domain, C3HC4 (zinc finger)"/>
    <property type="match status" value="1"/>
</dbReference>
<protein>
    <recommendedName>
        <fullName evidence="6">FYVE-type domain-containing protein</fullName>
    </recommendedName>
</protein>
<dbReference type="GO" id="GO:0032266">
    <property type="term" value="F:phosphatidylinositol-3-phosphate binding"/>
    <property type="evidence" value="ECO:0007669"/>
    <property type="project" value="InterPro"/>
</dbReference>
<dbReference type="InterPro" id="IPR057946">
    <property type="entry name" value="TPR_ZFYVE26"/>
</dbReference>
<dbReference type="InterPro" id="IPR017455">
    <property type="entry name" value="Znf_FYVE-rel"/>
</dbReference>
<dbReference type="Pfam" id="PF01363">
    <property type="entry name" value="FYVE"/>
    <property type="match status" value="1"/>
</dbReference>
<keyword evidence="3 5" id="KW-0863">Zinc-finger</keyword>
<gene>
    <name evidence="7" type="ORF">RN001_001438</name>
</gene>
<evidence type="ECO:0000256" key="2">
    <source>
        <dbReference type="ARBA" id="ARBA00022723"/>
    </source>
</evidence>
<feature type="domain" description="FYVE-type" evidence="6">
    <location>
        <begin position="1212"/>
        <end position="1272"/>
    </location>
</feature>
<dbReference type="GO" id="GO:0000724">
    <property type="term" value="P:double-strand break repair via homologous recombination"/>
    <property type="evidence" value="ECO:0007669"/>
    <property type="project" value="InterPro"/>
</dbReference>
<proteinExistence type="predicted"/>
<name>A0AAN7SJK3_9COLE</name>
<dbReference type="GO" id="GO:0000281">
    <property type="term" value="P:mitotic cytokinesis"/>
    <property type="evidence" value="ECO:0007669"/>
    <property type="project" value="InterPro"/>
</dbReference>
<dbReference type="GO" id="GO:0032465">
    <property type="term" value="P:regulation of cytokinesis"/>
    <property type="evidence" value="ECO:0007669"/>
    <property type="project" value="TreeGrafter"/>
</dbReference>
<reference evidence="8" key="1">
    <citation type="submission" date="2023-01" db="EMBL/GenBank/DDBJ databases">
        <title>Key to firefly adult light organ development and bioluminescence: homeobox transcription factors regulate luciferase expression and transportation to peroxisome.</title>
        <authorList>
            <person name="Fu X."/>
        </authorList>
    </citation>
    <scope>NUCLEOTIDE SEQUENCE [LARGE SCALE GENOMIC DNA]</scope>
</reference>
<dbReference type="GO" id="GO:0030496">
    <property type="term" value="C:midbody"/>
    <property type="evidence" value="ECO:0007669"/>
    <property type="project" value="TreeGrafter"/>
</dbReference>
<keyword evidence="8" id="KW-1185">Reference proteome</keyword>
<evidence type="ECO:0000256" key="5">
    <source>
        <dbReference type="PROSITE-ProRule" id="PRU00091"/>
    </source>
</evidence>
<comment type="caution">
    <text evidence="7">The sequence shown here is derived from an EMBL/GenBank/DDBJ whole genome shotgun (WGS) entry which is preliminary data.</text>
</comment>
<dbReference type="EMBL" id="JARPUR010000001">
    <property type="protein sequence ID" value="KAK4885167.1"/>
    <property type="molecule type" value="Genomic_DNA"/>
</dbReference>
<evidence type="ECO:0000256" key="4">
    <source>
        <dbReference type="ARBA" id="ARBA00022833"/>
    </source>
</evidence>
<dbReference type="SMART" id="SM00064">
    <property type="entry name" value="FYVE"/>
    <property type="match status" value="1"/>
</dbReference>
<dbReference type="PANTHER" id="PTHR46591:SF1">
    <property type="entry name" value="ZINC FINGER FYVE DOMAIN-CONTAINING PROTEIN 26"/>
    <property type="match status" value="1"/>
</dbReference>
<dbReference type="InterPro" id="IPR028730">
    <property type="entry name" value="ZFYVE26"/>
</dbReference>
<dbReference type="InterPro" id="IPR013083">
    <property type="entry name" value="Znf_RING/FYVE/PHD"/>
</dbReference>
<keyword evidence="4" id="KW-0862">Zinc</keyword>